<dbReference type="GO" id="GO:0043812">
    <property type="term" value="F:phosphatidylinositol-4-phosphate phosphatase activity"/>
    <property type="evidence" value="ECO:0007669"/>
    <property type="project" value="TreeGrafter"/>
</dbReference>
<feature type="transmembrane region" description="Helical" evidence="1">
    <location>
        <begin position="554"/>
        <end position="575"/>
    </location>
</feature>
<dbReference type="Pfam" id="PF02383">
    <property type="entry name" value="Syja_N"/>
    <property type="match status" value="1"/>
</dbReference>
<proteinExistence type="predicted"/>
<dbReference type="PROSITE" id="PS50275">
    <property type="entry name" value="SAC"/>
    <property type="match status" value="1"/>
</dbReference>
<dbReference type="Proteomes" id="UP000243975">
    <property type="component" value="Unassembled WGS sequence"/>
</dbReference>
<evidence type="ECO:0000313" key="4">
    <source>
        <dbReference type="Proteomes" id="UP000243975"/>
    </source>
</evidence>
<dbReference type="Gramene" id="KVH67065">
    <property type="protein sequence ID" value="KVH67065"/>
    <property type="gene ID" value="Ccrd_025628"/>
</dbReference>
<evidence type="ECO:0000256" key="1">
    <source>
        <dbReference type="SAM" id="Phobius"/>
    </source>
</evidence>
<dbReference type="OMA" id="ITKAQPV"/>
<dbReference type="PANTHER" id="PTHR45662:SF2">
    <property type="entry name" value="PHOSPHATIDYLINOSITOL-3-PHOSPHATASE SAC1"/>
    <property type="match status" value="1"/>
</dbReference>
<dbReference type="EMBL" id="LEKV01006606">
    <property type="protein sequence ID" value="KVH67065.1"/>
    <property type="molecule type" value="Genomic_DNA"/>
</dbReference>
<sequence length="619" mass="70504">MLAKADPSQKLYTRMRLWETPDQYVVEPSDGSSGSCLAISRADGTMTLLDEIPSSGGRTPKIQTIFGVVGILKLLAGSYLFVITERDCAGSYLGHPIFKVSKLKVFPCDYSLKNSPEEQKKMESEFSAMLKVAEKTPGLYFSYDVNITLSAQRLNELGDDSRLLPLWRQASFLDQYMLPVIQGSFQNFQSAIGKDIIDVTLIARRCTRRTGTRMWRRGADSDGYVANFVESEQIVHLNGHTASFVQVYFHIPMFFILLYVRGSIPFLWEQIVDLTYKPRFEIVKPEEAPRVAERHFLDLRKKYGNVLAVDLVNKVYNFSVMMDLVLLMLEYQVNLALTFFKHGGEGRLSEKFASAVQNILSDDVRYVHFDFHRICGHIHFERLSILYDQIEDFLVKNRYYLLNDKGEKVEAQIGVVRTNCIDCLDRTNVTQSMIGRKMLELQLQRLGVFDANQTIRSYPNFDDCFKILWATQGDDISIQYSGTPALKGDFVRYGKRTSQGILKDGWNALMRYYLNNFVDGTKQDAIDLLQGHYIVSVSRDMAPKRPTGKVEAIASFRIALALIAMGFFLTMMSLRQVPNDVWHLAFSLLWAGLSLGIAAFVKANGRVFCNRPRLHKPPL</sequence>
<dbReference type="AlphaFoldDB" id="A0A103W796"/>
<dbReference type="InterPro" id="IPR002013">
    <property type="entry name" value="SAC_dom"/>
</dbReference>
<feature type="transmembrane region" description="Helical" evidence="1">
    <location>
        <begin position="581"/>
        <end position="601"/>
    </location>
</feature>
<gene>
    <name evidence="3" type="ORF">Ccrd_025628</name>
</gene>
<reference evidence="3 4" key="1">
    <citation type="journal article" date="2016" name="Sci. Rep.">
        <title>The genome sequence of the outbreeding globe artichoke constructed de novo incorporating a phase-aware low-pass sequencing strategy of F1 progeny.</title>
        <authorList>
            <person name="Scaglione D."/>
            <person name="Reyes-Chin-Wo S."/>
            <person name="Acquadro A."/>
            <person name="Froenicke L."/>
            <person name="Portis E."/>
            <person name="Beitel C."/>
            <person name="Tirone M."/>
            <person name="Mauro R."/>
            <person name="Lo Monaco A."/>
            <person name="Mauromicale G."/>
            <person name="Faccioli P."/>
            <person name="Cattivelli L."/>
            <person name="Rieseberg L."/>
            <person name="Michelmore R."/>
            <person name="Lanteri S."/>
        </authorList>
    </citation>
    <scope>NUCLEOTIDE SEQUENCE [LARGE SCALE GENOMIC DNA]</scope>
    <source>
        <strain evidence="3">2C</strain>
    </source>
</reference>
<organism evidence="3 4">
    <name type="scientific">Cynara cardunculus var. scolymus</name>
    <name type="common">Globe artichoke</name>
    <name type="synonym">Cynara scolymus</name>
    <dbReference type="NCBI Taxonomy" id="59895"/>
    <lineage>
        <taxon>Eukaryota</taxon>
        <taxon>Viridiplantae</taxon>
        <taxon>Streptophyta</taxon>
        <taxon>Embryophyta</taxon>
        <taxon>Tracheophyta</taxon>
        <taxon>Spermatophyta</taxon>
        <taxon>Magnoliopsida</taxon>
        <taxon>eudicotyledons</taxon>
        <taxon>Gunneridae</taxon>
        <taxon>Pentapetalae</taxon>
        <taxon>asterids</taxon>
        <taxon>campanulids</taxon>
        <taxon>Asterales</taxon>
        <taxon>Asteraceae</taxon>
        <taxon>Carduoideae</taxon>
        <taxon>Cardueae</taxon>
        <taxon>Carduinae</taxon>
        <taxon>Cynara</taxon>
    </lineage>
</organism>
<name>A0A103W796_CYNCS</name>
<keyword evidence="1" id="KW-1133">Transmembrane helix</keyword>
<dbReference type="GO" id="GO:0046856">
    <property type="term" value="P:phosphatidylinositol dephosphorylation"/>
    <property type="evidence" value="ECO:0007669"/>
    <property type="project" value="TreeGrafter"/>
</dbReference>
<keyword evidence="1" id="KW-0812">Transmembrane</keyword>
<evidence type="ECO:0000259" key="2">
    <source>
        <dbReference type="PROSITE" id="PS50275"/>
    </source>
</evidence>
<keyword evidence="4" id="KW-1185">Reference proteome</keyword>
<dbReference type="STRING" id="59895.A0A103W796"/>
<accession>A0A103W796</accession>
<feature type="domain" description="SAC" evidence="2">
    <location>
        <begin position="130"/>
        <end position="482"/>
    </location>
</feature>
<protein>
    <submittedName>
        <fullName evidence="3">Synaptojanin, N-terminal</fullName>
    </submittedName>
</protein>
<evidence type="ECO:0000313" key="3">
    <source>
        <dbReference type="EMBL" id="KVH67065.1"/>
    </source>
</evidence>
<dbReference type="GO" id="GO:0005783">
    <property type="term" value="C:endoplasmic reticulum"/>
    <property type="evidence" value="ECO:0007669"/>
    <property type="project" value="TreeGrafter"/>
</dbReference>
<comment type="caution">
    <text evidence="3">The sequence shown here is derived from an EMBL/GenBank/DDBJ whole genome shotgun (WGS) entry which is preliminary data.</text>
</comment>
<dbReference type="PANTHER" id="PTHR45662">
    <property type="entry name" value="PHOSPHATIDYLINOSITIDE PHOSPHATASE SAC1"/>
    <property type="match status" value="1"/>
</dbReference>
<keyword evidence="1" id="KW-0472">Membrane</keyword>